<dbReference type="STRING" id="3694.A0A3N7FZ05"/>
<accession>A0A3N7FZ05</accession>
<reference evidence="4 5" key="1">
    <citation type="journal article" date="2006" name="Science">
        <title>The genome of black cottonwood, Populus trichocarpa (Torr. &amp; Gray).</title>
        <authorList>
            <person name="Tuskan G.A."/>
            <person name="Difazio S."/>
            <person name="Jansson S."/>
            <person name="Bohlmann J."/>
            <person name="Grigoriev I."/>
            <person name="Hellsten U."/>
            <person name="Putnam N."/>
            <person name="Ralph S."/>
            <person name="Rombauts S."/>
            <person name="Salamov A."/>
            <person name="Schein J."/>
            <person name="Sterck L."/>
            <person name="Aerts A."/>
            <person name="Bhalerao R.R."/>
            <person name="Bhalerao R.P."/>
            <person name="Blaudez D."/>
            <person name="Boerjan W."/>
            <person name="Brun A."/>
            <person name="Brunner A."/>
            <person name="Busov V."/>
            <person name="Campbell M."/>
            <person name="Carlson J."/>
            <person name="Chalot M."/>
            <person name="Chapman J."/>
            <person name="Chen G.L."/>
            <person name="Cooper D."/>
            <person name="Coutinho P.M."/>
            <person name="Couturier J."/>
            <person name="Covert S."/>
            <person name="Cronk Q."/>
            <person name="Cunningham R."/>
            <person name="Davis J."/>
            <person name="Degroeve S."/>
            <person name="Dejardin A."/>
            <person name="Depamphilis C."/>
            <person name="Detter J."/>
            <person name="Dirks B."/>
            <person name="Dubchak I."/>
            <person name="Duplessis S."/>
            <person name="Ehlting J."/>
            <person name="Ellis B."/>
            <person name="Gendler K."/>
            <person name="Goodstein D."/>
            <person name="Gribskov M."/>
            <person name="Grimwood J."/>
            <person name="Groover A."/>
            <person name="Gunter L."/>
            <person name="Hamberger B."/>
            <person name="Heinze B."/>
            <person name="Helariutta Y."/>
            <person name="Henrissat B."/>
            <person name="Holligan D."/>
            <person name="Holt R."/>
            <person name="Huang W."/>
            <person name="Islam-Faridi N."/>
            <person name="Jones S."/>
            <person name="Jones-Rhoades M."/>
            <person name="Jorgensen R."/>
            <person name="Joshi C."/>
            <person name="Kangasjarvi J."/>
            <person name="Karlsson J."/>
            <person name="Kelleher C."/>
            <person name="Kirkpatrick R."/>
            <person name="Kirst M."/>
            <person name="Kohler A."/>
            <person name="Kalluri U."/>
            <person name="Larimer F."/>
            <person name="Leebens-Mack J."/>
            <person name="Leple J.C."/>
            <person name="Locascio P."/>
            <person name="Lou Y."/>
            <person name="Lucas S."/>
            <person name="Martin F."/>
            <person name="Montanini B."/>
            <person name="Napoli C."/>
            <person name="Nelson D.R."/>
            <person name="Nelson C."/>
            <person name="Nieminen K."/>
            <person name="Nilsson O."/>
            <person name="Pereda V."/>
            <person name="Peter G."/>
            <person name="Philippe R."/>
            <person name="Pilate G."/>
            <person name="Poliakov A."/>
            <person name="Razumovskaya J."/>
            <person name="Richardson P."/>
            <person name="Rinaldi C."/>
            <person name="Ritland K."/>
            <person name="Rouze P."/>
            <person name="Ryaboy D."/>
            <person name="Schmutz J."/>
            <person name="Schrader J."/>
            <person name="Segerman B."/>
            <person name="Shin H."/>
            <person name="Siddiqui A."/>
            <person name="Sterky F."/>
            <person name="Terry A."/>
            <person name="Tsai C.J."/>
            <person name="Uberbacher E."/>
            <person name="Unneberg P."/>
            <person name="Vahala J."/>
            <person name="Wall K."/>
            <person name="Wessler S."/>
            <person name="Yang G."/>
            <person name="Yin T."/>
            <person name="Douglas C."/>
            <person name="Marra M."/>
            <person name="Sandberg G."/>
            <person name="Van de Peer Y."/>
            <person name="Rokhsar D."/>
        </authorList>
    </citation>
    <scope>NUCLEOTIDE SEQUENCE [LARGE SCALE GENOMIC DNA]</scope>
    <source>
        <strain evidence="5">cv. Nisqually</strain>
    </source>
</reference>
<dbReference type="InParanoid" id="A0A3N7FZ05"/>
<feature type="transmembrane region" description="Helical" evidence="2">
    <location>
        <begin position="81"/>
        <end position="106"/>
    </location>
</feature>
<proteinExistence type="predicted"/>
<evidence type="ECO:0000256" key="1">
    <source>
        <dbReference type="SAM" id="MobiDB-lite"/>
    </source>
</evidence>
<dbReference type="InterPro" id="IPR026961">
    <property type="entry name" value="PGG_dom"/>
</dbReference>
<keyword evidence="2" id="KW-0812">Transmembrane</keyword>
<evidence type="ECO:0000313" key="4">
    <source>
        <dbReference type="EMBL" id="RQO99742.1"/>
    </source>
</evidence>
<organism evidence="4 5">
    <name type="scientific">Populus trichocarpa</name>
    <name type="common">Western balsam poplar</name>
    <name type="synonym">Populus balsamifera subsp. trichocarpa</name>
    <dbReference type="NCBI Taxonomy" id="3694"/>
    <lineage>
        <taxon>Eukaryota</taxon>
        <taxon>Viridiplantae</taxon>
        <taxon>Streptophyta</taxon>
        <taxon>Embryophyta</taxon>
        <taxon>Tracheophyta</taxon>
        <taxon>Spermatophyta</taxon>
        <taxon>Magnoliopsida</taxon>
        <taxon>eudicotyledons</taxon>
        <taxon>Gunneridae</taxon>
        <taxon>Pentapetalae</taxon>
        <taxon>rosids</taxon>
        <taxon>fabids</taxon>
        <taxon>Malpighiales</taxon>
        <taxon>Salicaceae</taxon>
        <taxon>Saliceae</taxon>
        <taxon>Populus</taxon>
    </lineage>
</organism>
<evidence type="ECO:0000256" key="2">
    <source>
        <dbReference type="SAM" id="Phobius"/>
    </source>
</evidence>
<dbReference type="Pfam" id="PF13962">
    <property type="entry name" value="PGG"/>
    <property type="match status" value="1"/>
</dbReference>
<keyword evidence="5" id="KW-1185">Reference proteome</keyword>
<protein>
    <recommendedName>
        <fullName evidence="3">PGG domain-containing protein</fullName>
    </recommendedName>
</protein>
<evidence type="ECO:0000313" key="5">
    <source>
        <dbReference type="Proteomes" id="UP000006729"/>
    </source>
</evidence>
<feature type="transmembrane region" description="Helical" evidence="2">
    <location>
        <begin position="112"/>
        <end position="133"/>
    </location>
</feature>
<evidence type="ECO:0000259" key="3">
    <source>
        <dbReference type="Pfam" id="PF13962"/>
    </source>
</evidence>
<dbReference type="Proteomes" id="UP000006729">
    <property type="component" value="Chromosome 14"/>
</dbReference>
<sequence>MCSLLEANQGFCHFLGTIRTFAVRFQYDEVRDSPRDARVVVALIAAVLTFQAGVDSPGGAWQERHHGGRAINYASQKRASYVFLVSNTLALSTCILVVTSLTYSWFPFHLEIWVATASMMIAYASALSVPFVMRCLGYFLKKYCVSENESPIGSEEGDKRGQKDGQAGQQV</sequence>
<gene>
    <name evidence="4" type="ORF">POPTR_014G050466</name>
</gene>
<name>A0A3N7FZ05_POPTR</name>
<dbReference type="EMBL" id="CM009303">
    <property type="protein sequence ID" value="RQO99742.1"/>
    <property type="molecule type" value="Genomic_DNA"/>
</dbReference>
<feature type="region of interest" description="Disordered" evidence="1">
    <location>
        <begin position="149"/>
        <end position="171"/>
    </location>
</feature>
<keyword evidence="2" id="KW-0472">Membrane</keyword>
<dbReference type="AlphaFoldDB" id="A0A3N7FZ05"/>
<keyword evidence="2" id="KW-1133">Transmembrane helix</keyword>
<feature type="domain" description="PGG" evidence="3">
    <location>
        <begin position="36"/>
        <end position="128"/>
    </location>
</feature>